<dbReference type="OrthoDB" id="2080347at2"/>
<dbReference type="InterPro" id="IPR013563">
    <property type="entry name" value="Oligopep_ABC_C"/>
</dbReference>
<dbReference type="PANTHER" id="PTHR43776:SF7">
    <property type="entry name" value="D,D-DIPEPTIDE TRANSPORT ATP-BINDING PROTEIN DDPF-RELATED"/>
    <property type="match status" value="1"/>
</dbReference>
<dbReference type="NCBIfam" id="TIGR01727">
    <property type="entry name" value="oligo_HPY"/>
    <property type="match status" value="1"/>
</dbReference>
<dbReference type="AlphaFoldDB" id="A0A1T5M8B1"/>
<dbReference type="STRING" id="36842.SAMN02194393_04126"/>
<evidence type="ECO:0000256" key="4">
    <source>
        <dbReference type="ARBA" id="ARBA00022840"/>
    </source>
</evidence>
<sequence>MGEAVIELNNLKKYFTINKGIKRKKNYVKAVDDVTLTINKGEIVGLVGESGSGKTTLARVILNLTKPTDSHVVFNGINLSKATRKEMKKFRTDVAVVFQDPASNLNPRSTVMSSIMRPLILHGMPKKLAKEKAVKSLELVKMDSRYLNSYPHQLSGGQLQRIAIARALVLEPKVMILDEPTSALDISVQAQILNLLLDLQESFNLTYLVITHDLNVIRYISDRIAVMYLGKLVEFGPTDEVIKDPKHPYTEGLMAASPILDPHDRDKEKYLMEGAPVSLINLPTGCNFHPRCPYATKDCANEAPQNIIFPNGHQVACFRYESILKKI</sequence>
<dbReference type="SUPFAM" id="SSF52540">
    <property type="entry name" value="P-loop containing nucleoside triphosphate hydrolases"/>
    <property type="match status" value="1"/>
</dbReference>
<evidence type="ECO:0000313" key="6">
    <source>
        <dbReference type="EMBL" id="SKC84481.1"/>
    </source>
</evidence>
<gene>
    <name evidence="6" type="ORF">SAMN02194393_04126</name>
</gene>
<dbReference type="SMART" id="SM00382">
    <property type="entry name" value="AAA"/>
    <property type="match status" value="1"/>
</dbReference>
<dbReference type="InterPro" id="IPR003439">
    <property type="entry name" value="ABC_transporter-like_ATP-bd"/>
</dbReference>
<evidence type="ECO:0000259" key="5">
    <source>
        <dbReference type="PROSITE" id="PS50893"/>
    </source>
</evidence>
<dbReference type="GO" id="GO:0016887">
    <property type="term" value="F:ATP hydrolysis activity"/>
    <property type="evidence" value="ECO:0007669"/>
    <property type="project" value="InterPro"/>
</dbReference>
<dbReference type="Proteomes" id="UP000190285">
    <property type="component" value="Unassembled WGS sequence"/>
</dbReference>
<proteinExistence type="inferred from homology"/>
<evidence type="ECO:0000256" key="3">
    <source>
        <dbReference type="ARBA" id="ARBA00022741"/>
    </source>
</evidence>
<keyword evidence="7" id="KW-1185">Reference proteome</keyword>
<dbReference type="PANTHER" id="PTHR43776">
    <property type="entry name" value="TRANSPORT ATP-BINDING PROTEIN"/>
    <property type="match status" value="1"/>
</dbReference>
<name>A0A1T5M8B1_9FIRM</name>
<keyword evidence="3" id="KW-0547">Nucleotide-binding</keyword>
<keyword evidence="2" id="KW-0813">Transport</keyword>
<evidence type="ECO:0000313" key="7">
    <source>
        <dbReference type="Proteomes" id="UP000190285"/>
    </source>
</evidence>
<dbReference type="Pfam" id="PF08352">
    <property type="entry name" value="oligo_HPY"/>
    <property type="match status" value="1"/>
</dbReference>
<dbReference type="GO" id="GO:0055085">
    <property type="term" value="P:transmembrane transport"/>
    <property type="evidence" value="ECO:0007669"/>
    <property type="project" value="UniProtKB-ARBA"/>
</dbReference>
<dbReference type="CDD" id="cd03257">
    <property type="entry name" value="ABC_NikE_OppD_transporters"/>
    <property type="match status" value="1"/>
</dbReference>
<dbReference type="InterPro" id="IPR050319">
    <property type="entry name" value="ABC_transp_ATP-bind"/>
</dbReference>
<reference evidence="6 7" key="1">
    <citation type="submission" date="2017-02" db="EMBL/GenBank/DDBJ databases">
        <authorList>
            <person name="Peterson S.W."/>
        </authorList>
    </citation>
    <scope>NUCLEOTIDE SEQUENCE [LARGE SCALE GENOMIC DNA]</scope>
    <source>
        <strain evidence="6 7">M1</strain>
    </source>
</reference>
<protein>
    <submittedName>
        <fullName evidence="6">Peptide/nickel transport system ATP-binding protein</fullName>
    </submittedName>
</protein>
<organism evidence="6 7">
    <name type="scientific">Maledivibacter halophilus</name>
    <dbReference type="NCBI Taxonomy" id="36842"/>
    <lineage>
        <taxon>Bacteria</taxon>
        <taxon>Bacillati</taxon>
        <taxon>Bacillota</taxon>
        <taxon>Clostridia</taxon>
        <taxon>Peptostreptococcales</taxon>
        <taxon>Caminicellaceae</taxon>
        <taxon>Maledivibacter</taxon>
    </lineage>
</organism>
<accession>A0A1T5M8B1</accession>
<dbReference type="FunFam" id="3.40.50.300:FF:000016">
    <property type="entry name" value="Oligopeptide ABC transporter ATP-binding component"/>
    <property type="match status" value="1"/>
</dbReference>
<dbReference type="RefSeq" id="WP_079494248.1">
    <property type="nucleotide sequence ID" value="NZ_FUZT01000011.1"/>
</dbReference>
<dbReference type="Pfam" id="PF00005">
    <property type="entry name" value="ABC_tran"/>
    <property type="match status" value="1"/>
</dbReference>
<evidence type="ECO:0000256" key="1">
    <source>
        <dbReference type="ARBA" id="ARBA00005417"/>
    </source>
</evidence>
<dbReference type="GO" id="GO:0015833">
    <property type="term" value="P:peptide transport"/>
    <property type="evidence" value="ECO:0007669"/>
    <property type="project" value="InterPro"/>
</dbReference>
<keyword evidence="4 6" id="KW-0067">ATP-binding</keyword>
<dbReference type="PROSITE" id="PS50893">
    <property type="entry name" value="ABC_TRANSPORTER_2"/>
    <property type="match status" value="1"/>
</dbReference>
<dbReference type="InterPro" id="IPR003593">
    <property type="entry name" value="AAA+_ATPase"/>
</dbReference>
<comment type="similarity">
    <text evidence="1">Belongs to the ABC transporter superfamily.</text>
</comment>
<dbReference type="PROSITE" id="PS00211">
    <property type="entry name" value="ABC_TRANSPORTER_1"/>
    <property type="match status" value="1"/>
</dbReference>
<evidence type="ECO:0000256" key="2">
    <source>
        <dbReference type="ARBA" id="ARBA00022448"/>
    </source>
</evidence>
<feature type="domain" description="ABC transporter" evidence="5">
    <location>
        <begin position="6"/>
        <end position="254"/>
    </location>
</feature>
<dbReference type="InterPro" id="IPR017871">
    <property type="entry name" value="ABC_transporter-like_CS"/>
</dbReference>
<dbReference type="InterPro" id="IPR027417">
    <property type="entry name" value="P-loop_NTPase"/>
</dbReference>
<dbReference type="Gene3D" id="3.40.50.300">
    <property type="entry name" value="P-loop containing nucleotide triphosphate hydrolases"/>
    <property type="match status" value="1"/>
</dbReference>
<dbReference type="GO" id="GO:0005524">
    <property type="term" value="F:ATP binding"/>
    <property type="evidence" value="ECO:0007669"/>
    <property type="project" value="UniProtKB-KW"/>
</dbReference>
<dbReference type="EMBL" id="FUZT01000011">
    <property type="protein sequence ID" value="SKC84481.1"/>
    <property type="molecule type" value="Genomic_DNA"/>
</dbReference>